<evidence type="ECO:0000256" key="5">
    <source>
        <dbReference type="SAM" id="Phobius"/>
    </source>
</evidence>
<dbReference type="InterPro" id="IPR011701">
    <property type="entry name" value="MFS"/>
</dbReference>
<feature type="transmembrane region" description="Helical" evidence="5">
    <location>
        <begin position="237"/>
        <end position="260"/>
    </location>
</feature>
<dbReference type="RefSeq" id="WP_192142385.1">
    <property type="nucleotide sequence ID" value="NZ_JACYXZ010000002.1"/>
</dbReference>
<evidence type="ECO:0000259" key="6">
    <source>
        <dbReference type="PROSITE" id="PS50850"/>
    </source>
</evidence>
<organism evidence="7 8">
    <name type="scientific">Nocardioides donggukensis</name>
    <dbReference type="NCBI Taxonomy" id="2774019"/>
    <lineage>
        <taxon>Bacteria</taxon>
        <taxon>Bacillati</taxon>
        <taxon>Actinomycetota</taxon>
        <taxon>Actinomycetes</taxon>
        <taxon>Propionibacteriales</taxon>
        <taxon>Nocardioidaceae</taxon>
        <taxon>Nocardioides</taxon>
    </lineage>
</organism>
<comment type="subcellular location">
    <subcellularLocation>
        <location evidence="1">Cell membrane</location>
        <topology evidence="1">Multi-pass membrane protein</topology>
    </subcellularLocation>
</comment>
<dbReference type="PANTHER" id="PTHR23534">
    <property type="entry name" value="MFS PERMEASE"/>
    <property type="match status" value="1"/>
</dbReference>
<accession>A0A927K3Q3</accession>
<dbReference type="PROSITE" id="PS50850">
    <property type="entry name" value="MFS"/>
    <property type="match status" value="1"/>
</dbReference>
<feature type="transmembrane region" description="Helical" evidence="5">
    <location>
        <begin position="272"/>
        <end position="290"/>
    </location>
</feature>
<feature type="transmembrane region" description="Helical" evidence="5">
    <location>
        <begin position="50"/>
        <end position="72"/>
    </location>
</feature>
<dbReference type="Proteomes" id="UP000616839">
    <property type="component" value="Unassembled WGS sequence"/>
</dbReference>
<evidence type="ECO:0000256" key="4">
    <source>
        <dbReference type="ARBA" id="ARBA00023136"/>
    </source>
</evidence>
<sequence length="424" mass="42115">MTSAPGQDLDLEALYRRSLAVVVVSQVFGGAGLAAGVTVGALLAQDMLGGAAVAGLPVALFTVGSAVAALGVGRLSHRSGRRAGLGAGFLAGALGAAAIVLAAIRDDPVLLFVGLFVYGAGTSTNLQARYAGTDLAGPDRRGRAVSIAMVATTFGAVAGPNSVGLTGEIATGLGIPALAGPFLLACVAYLLAGVVLLTFLRPDPYLVARALVPDDPPAPAEERPAPVGLLAGVNPGLAVGATVMVLTQVAMVAIMTMTPVHMRAHQHDLGEVGFVIGLHVGAMFLPSLVTGRLVDRVGRVPMALAAAGTLLAAGLTSAVAPPESTPAIALALVLLGLGWNFGLISGTALVVDSTPVRTRARTQGAVDVLIALSGATGGALSGVVVAASSFAVLSLAGGLLSLLLAPAVLWLHRTPQARHEASRG</sequence>
<dbReference type="Gene3D" id="1.20.1250.20">
    <property type="entry name" value="MFS general substrate transporter like domains"/>
    <property type="match status" value="1"/>
</dbReference>
<dbReference type="Pfam" id="PF07690">
    <property type="entry name" value="MFS_1"/>
    <property type="match status" value="1"/>
</dbReference>
<feature type="transmembrane region" description="Helical" evidence="5">
    <location>
        <begin position="84"/>
        <end position="104"/>
    </location>
</feature>
<keyword evidence="2 5" id="KW-0812">Transmembrane</keyword>
<dbReference type="SUPFAM" id="SSF103473">
    <property type="entry name" value="MFS general substrate transporter"/>
    <property type="match status" value="1"/>
</dbReference>
<name>A0A927K3Q3_9ACTN</name>
<feature type="transmembrane region" description="Helical" evidence="5">
    <location>
        <begin position="390"/>
        <end position="411"/>
    </location>
</feature>
<proteinExistence type="predicted"/>
<keyword evidence="8" id="KW-1185">Reference proteome</keyword>
<keyword evidence="3 5" id="KW-1133">Transmembrane helix</keyword>
<feature type="transmembrane region" description="Helical" evidence="5">
    <location>
        <begin position="175"/>
        <end position="200"/>
    </location>
</feature>
<evidence type="ECO:0000256" key="3">
    <source>
        <dbReference type="ARBA" id="ARBA00022989"/>
    </source>
</evidence>
<feature type="transmembrane region" description="Helical" evidence="5">
    <location>
        <begin position="144"/>
        <end position="163"/>
    </location>
</feature>
<dbReference type="GO" id="GO:0005886">
    <property type="term" value="C:plasma membrane"/>
    <property type="evidence" value="ECO:0007669"/>
    <property type="project" value="UniProtKB-SubCell"/>
</dbReference>
<evidence type="ECO:0000313" key="8">
    <source>
        <dbReference type="Proteomes" id="UP000616839"/>
    </source>
</evidence>
<dbReference type="InterPro" id="IPR020846">
    <property type="entry name" value="MFS_dom"/>
</dbReference>
<protein>
    <submittedName>
        <fullName evidence="7">MFS transporter</fullName>
    </submittedName>
</protein>
<gene>
    <name evidence="7" type="ORF">IE331_08100</name>
</gene>
<dbReference type="InterPro" id="IPR036259">
    <property type="entry name" value="MFS_trans_sf"/>
</dbReference>
<reference evidence="7" key="1">
    <citation type="submission" date="2020-09" db="EMBL/GenBank/DDBJ databases">
        <title>Nocardioides sp. strain MJB4 16S ribosomal RNA gene Genome sequencing and assembly.</title>
        <authorList>
            <person name="Kim I."/>
        </authorList>
    </citation>
    <scope>NUCLEOTIDE SEQUENCE</scope>
    <source>
        <strain evidence="7">MJB4</strain>
    </source>
</reference>
<dbReference type="PANTHER" id="PTHR23534:SF1">
    <property type="entry name" value="MAJOR FACILITATOR SUPERFAMILY PROTEIN"/>
    <property type="match status" value="1"/>
</dbReference>
<feature type="transmembrane region" description="Helical" evidence="5">
    <location>
        <begin position="327"/>
        <end position="352"/>
    </location>
</feature>
<dbReference type="GO" id="GO:0022857">
    <property type="term" value="F:transmembrane transporter activity"/>
    <property type="evidence" value="ECO:0007669"/>
    <property type="project" value="InterPro"/>
</dbReference>
<feature type="domain" description="Major facilitator superfamily (MFS) profile" evidence="6">
    <location>
        <begin position="18"/>
        <end position="415"/>
    </location>
</feature>
<feature type="transmembrane region" description="Helical" evidence="5">
    <location>
        <begin position="20"/>
        <end position="44"/>
    </location>
</feature>
<evidence type="ECO:0000256" key="2">
    <source>
        <dbReference type="ARBA" id="ARBA00022692"/>
    </source>
</evidence>
<feature type="transmembrane region" description="Helical" evidence="5">
    <location>
        <begin position="302"/>
        <end position="321"/>
    </location>
</feature>
<dbReference type="EMBL" id="JACYXZ010000002">
    <property type="protein sequence ID" value="MBD8869584.1"/>
    <property type="molecule type" value="Genomic_DNA"/>
</dbReference>
<feature type="transmembrane region" description="Helical" evidence="5">
    <location>
        <begin position="364"/>
        <end position="384"/>
    </location>
</feature>
<dbReference type="AlphaFoldDB" id="A0A927K3Q3"/>
<feature type="transmembrane region" description="Helical" evidence="5">
    <location>
        <begin position="110"/>
        <end position="132"/>
    </location>
</feature>
<comment type="caution">
    <text evidence="7">The sequence shown here is derived from an EMBL/GenBank/DDBJ whole genome shotgun (WGS) entry which is preliminary data.</text>
</comment>
<evidence type="ECO:0000256" key="1">
    <source>
        <dbReference type="ARBA" id="ARBA00004651"/>
    </source>
</evidence>
<evidence type="ECO:0000313" key="7">
    <source>
        <dbReference type="EMBL" id="MBD8869584.1"/>
    </source>
</evidence>
<keyword evidence="4 5" id="KW-0472">Membrane</keyword>